<evidence type="ECO:0000313" key="3">
    <source>
        <dbReference type="EMBL" id="BDG04067.1"/>
    </source>
</evidence>
<dbReference type="InterPro" id="IPR002545">
    <property type="entry name" value="CheW-lke_dom"/>
</dbReference>
<dbReference type="RefSeq" id="WP_248352442.1">
    <property type="nucleotide sequence ID" value="NZ_AP025591.1"/>
</dbReference>
<reference evidence="4" key="1">
    <citation type="journal article" date="2022" name="Int. J. Syst. Evol. Microbiol.">
        <title>Anaeromyxobacter oryzae sp. nov., Anaeromyxobacter diazotrophicus sp. nov. and Anaeromyxobacter paludicola sp. nov., isolated from paddy soils.</title>
        <authorList>
            <person name="Itoh H."/>
            <person name="Xu Z."/>
            <person name="Mise K."/>
            <person name="Masuda Y."/>
            <person name="Ushijima N."/>
            <person name="Hayakawa C."/>
            <person name="Shiratori Y."/>
            <person name="Senoo K."/>
        </authorList>
    </citation>
    <scope>NUCLEOTIDE SEQUENCE [LARGE SCALE GENOMIC DNA]</scope>
    <source>
        <strain evidence="4">Red232</strain>
    </source>
</reference>
<proteinExistence type="predicted"/>
<dbReference type="SUPFAM" id="SSF50341">
    <property type="entry name" value="CheW-like"/>
    <property type="match status" value="1"/>
</dbReference>
<protein>
    <recommendedName>
        <fullName evidence="2">CheW-like domain-containing protein</fullName>
    </recommendedName>
</protein>
<sequence length="181" mass="18377">MSPDAPTRASLLAEVRRLESALARAQGALRALGGETVPGGHLLVEAAGRRALLPAARVVEVVRLVAFTPLPDAPPHVLGSFVCRGAPVCAMDLAALLGAPREPSLDAQIAVIAGVPAVGLVVDRVERLVESPRLFEGDVTAGTPEAWRGSTLVAGLCVEQGEVLPLLDPAPLLAAVAGSGG</sequence>
<dbReference type="EMBL" id="AP025591">
    <property type="protein sequence ID" value="BDG04067.1"/>
    <property type="molecule type" value="Genomic_DNA"/>
</dbReference>
<keyword evidence="4" id="KW-1185">Reference proteome</keyword>
<dbReference type="Proteomes" id="UP001162891">
    <property type="component" value="Chromosome"/>
</dbReference>
<dbReference type="PROSITE" id="PS50851">
    <property type="entry name" value="CHEW"/>
    <property type="match status" value="1"/>
</dbReference>
<feature type="coiled-coil region" evidence="1">
    <location>
        <begin position="8"/>
        <end position="35"/>
    </location>
</feature>
<keyword evidence="1" id="KW-0175">Coiled coil</keyword>
<organism evidence="3 4">
    <name type="scientific">Anaeromyxobacter oryzae</name>
    <dbReference type="NCBI Taxonomy" id="2918170"/>
    <lineage>
        <taxon>Bacteria</taxon>
        <taxon>Pseudomonadati</taxon>
        <taxon>Myxococcota</taxon>
        <taxon>Myxococcia</taxon>
        <taxon>Myxococcales</taxon>
        <taxon>Cystobacterineae</taxon>
        <taxon>Anaeromyxobacteraceae</taxon>
        <taxon>Anaeromyxobacter</taxon>
    </lineage>
</organism>
<dbReference type="Pfam" id="PF01584">
    <property type="entry name" value="CheW"/>
    <property type="match status" value="1"/>
</dbReference>
<evidence type="ECO:0000256" key="1">
    <source>
        <dbReference type="SAM" id="Coils"/>
    </source>
</evidence>
<feature type="domain" description="CheW-like" evidence="2">
    <location>
        <begin position="38"/>
        <end position="178"/>
    </location>
</feature>
<dbReference type="SMART" id="SM00260">
    <property type="entry name" value="CheW"/>
    <property type="match status" value="1"/>
</dbReference>
<evidence type="ECO:0000313" key="4">
    <source>
        <dbReference type="Proteomes" id="UP001162891"/>
    </source>
</evidence>
<gene>
    <name evidence="3" type="ORF">AMOR_30630</name>
</gene>
<evidence type="ECO:0000259" key="2">
    <source>
        <dbReference type="PROSITE" id="PS50851"/>
    </source>
</evidence>
<dbReference type="InterPro" id="IPR036061">
    <property type="entry name" value="CheW-like_dom_sf"/>
</dbReference>
<name>A0ABM7WX67_9BACT</name>
<dbReference type="Gene3D" id="2.40.50.180">
    <property type="entry name" value="CheA-289, Domain 4"/>
    <property type="match status" value="1"/>
</dbReference>
<accession>A0ABM7WX67</accession>